<feature type="transmembrane region" description="Helical" evidence="8">
    <location>
        <begin position="45"/>
        <end position="78"/>
    </location>
</feature>
<evidence type="ECO:0000256" key="2">
    <source>
        <dbReference type="ARBA" id="ARBA00009212"/>
    </source>
</evidence>
<evidence type="ECO:0000256" key="4">
    <source>
        <dbReference type="ARBA" id="ARBA00022475"/>
    </source>
</evidence>
<proteinExistence type="inferred from homology"/>
<dbReference type="PANTHER" id="PTHR34702">
    <property type="entry name" value="NA(+)/H(+) ANTIPORTER SUBUNIT F1"/>
    <property type="match status" value="1"/>
</dbReference>
<dbReference type="EMBL" id="FOEG01000001">
    <property type="protein sequence ID" value="SEO45210.1"/>
    <property type="molecule type" value="Genomic_DNA"/>
</dbReference>
<keyword evidence="3" id="KW-0813">Transport</keyword>
<evidence type="ECO:0000313" key="10">
    <source>
        <dbReference type="Proteomes" id="UP000199657"/>
    </source>
</evidence>
<evidence type="ECO:0000256" key="3">
    <source>
        <dbReference type="ARBA" id="ARBA00022448"/>
    </source>
</evidence>
<evidence type="ECO:0000256" key="7">
    <source>
        <dbReference type="ARBA" id="ARBA00023136"/>
    </source>
</evidence>
<dbReference type="Proteomes" id="UP000199657">
    <property type="component" value="Unassembled WGS sequence"/>
</dbReference>
<organism evidence="9 10">
    <name type="scientific">Aquisalimonas asiatica</name>
    <dbReference type="NCBI Taxonomy" id="406100"/>
    <lineage>
        <taxon>Bacteria</taxon>
        <taxon>Pseudomonadati</taxon>
        <taxon>Pseudomonadota</taxon>
        <taxon>Gammaproteobacteria</taxon>
        <taxon>Chromatiales</taxon>
        <taxon>Ectothiorhodospiraceae</taxon>
        <taxon>Aquisalimonas</taxon>
    </lineage>
</organism>
<evidence type="ECO:0000313" key="9">
    <source>
        <dbReference type="EMBL" id="SEO45210.1"/>
    </source>
</evidence>
<dbReference type="GO" id="GO:0005886">
    <property type="term" value="C:plasma membrane"/>
    <property type="evidence" value="ECO:0007669"/>
    <property type="project" value="UniProtKB-SubCell"/>
</dbReference>
<name>A0A1H8PTC8_9GAMM</name>
<accession>A0A1H8PTC8</accession>
<protein>
    <submittedName>
        <fullName evidence="9">Multisubunit sodium/proton antiporter, MrpF subunit</fullName>
    </submittedName>
</protein>
<evidence type="ECO:0000256" key="6">
    <source>
        <dbReference type="ARBA" id="ARBA00022989"/>
    </source>
</evidence>
<gene>
    <name evidence="9" type="ORF">SAMN04488052_101147</name>
</gene>
<evidence type="ECO:0000256" key="1">
    <source>
        <dbReference type="ARBA" id="ARBA00004651"/>
    </source>
</evidence>
<sequence length="85" mass="9151">MTAFLTLTVIILLALFVLGLARIYIGPTQADRILAVQLSGTTTVAILIVLSHLLAMTALLHAALLFVLFAALIAVAFVRHPRSER</sequence>
<reference evidence="9 10" key="1">
    <citation type="submission" date="2016-10" db="EMBL/GenBank/DDBJ databases">
        <authorList>
            <person name="de Groot N.N."/>
        </authorList>
    </citation>
    <scope>NUCLEOTIDE SEQUENCE [LARGE SCALE GENOMIC DNA]</scope>
    <source>
        <strain evidence="9 10">CGMCC 1.6291</strain>
    </source>
</reference>
<evidence type="ECO:0000256" key="5">
    <source>
        <dbReference type="ARBA" id="ARBA00022692"/>
    </source>
</evidence>
<comment type="similarity">
    <text evidence="2">Belongs to the CPA3 antiporters (TC 2.A.63) subunit F family.</text>
</comment>
<dbReference type="PANTHER" id="PTHR34702:SF1">
    <property type="entry name" value="NA(+)_H(+) ANTIPORTER SUBUNIT F"/>
    <property type="match status" value="1"/>
</dbReference>
<keyword evidence="4" id="KW-1003">Cell membrane</keyword>
<keyword evidence="5 8" id="KW-0812">Transmembrane</keyword>
<dbReference type="STRING" id="406100.SAMN04488052_101147"/>
<keyword evidence="7 8" id="KW-0472">Membrane</keyword>
<dbReference type="AlphaFoldDB" id="A0A1H8PTC8"/>
<keyword evidence="6 8" id="KW-1133">Transmembrane helix</keyword>
<dbReference type="Pfam" id="PF04066">
    <property type="entry name" value="MrpF_PhaF"/>
    <property type="match status" value="1"/>
</dbReference>
<dbReference type="InterPro" id="IPR007208">
    <property type="entry name" value="MrpF/PhaF-like"/>
</dbReference>
<dbReference type="RefSeq" id="WP_091639065.1">
    <property type="nucleotide sequence ID" value="NZ_FOEG01000001.1"/>
</dbReference>
<dbReference type="OrthoDB" id="9800226at2"/>
<comment type="subcellular location">
    <subcellularLocation>
        <location evidence="1">Cell membrane</location>
        <topology evidence="1">Multi-pass membrane protein</topology>
    </subcellularLocation>
</comment>
<dbReference type="GO" id="GO:0015385">
    <property type="term" value="F:sodium:proton antiporter activity"/>
    <property type="evidence" value="ECO:0007669"/>
    <property type="project" value="TreeGrafter"/>
</dbReference>
<keyword evidence="10" id="KW-1185">Reference proteome</keyword>
<evidence type="ECO:0000256" key="8">
    <source>
        <dbReference type="SAM" id="Phobius"/>
    </source>
</evidence>